<keyword evidence="2" id="KW-0645">Protease</keyword>
<evidence type="ECO:0000313" key="9">
    <source>
        <dbReference type="Proteomes" id="UP000224634"/>
    </source>
</evidence>
<dbReference type="OrthoDB" id="416344at2759"/>
<dbReference type="SUPFAM" id="SSF53474">
    <property type="entry name" value="alpha/beta-Hydrolases"/>
    <property type="match status" value="1"/>
</dbReference>
<evidence type="ECO:0000256" key="2">
    <source>
        <dbReference type="ARBA" id="ARBA00022670"/>
    </source>
</evidence>
<feature type="domain" description="Peptidase S9 prolyl oligopeptidase catalytic" evidence="7">
    <location>
        <begin position="484"/>
        <end position="693"/>
    </location>
</feature>
<name>A0A2B7XFP5_POLH7</name>
<comment type="caution">
    <text evidence="8">The sequence shown here is derived from an EMBL/GenBank/DDBJ whole genome shotgun (WGS) entry which is preliminary data.</text>
</comment>
<evidence type="ECO:0000256" key="6">
    <source>
        <dbReference type="ARBA" id="ARBA00032829"/>
    </source>
</evidence>
<evidence type="ECO:0000313" key="8">
    <source>
        <dbReference type="EMBL" id="PGH07760.1"/>
    </source>
</evidence>
<dbReference type="EMBL" id="PDNA01000165">
    <property type="protein sequence ID" value="PGH07760.1"/>
    <property type="molecule type" value="Genomic_DNA"/>
</dbReference>
<dbReference type="InterPro" id="IPR029058">
    <property type="entry name" value="AB_hydrolase_fold"/>
</dbReference>
<keyword evidence="5" id="KW-0720">Serine protease</keyword>
<reference evidence="8 9" key="1">
    <citation type="submission" date="2017-10" db="EMBL/GenBank/DDBJ databases">
        <title>Comparative genomics in systemic dimorphic fungi from Ajellomycetaceae.</title>
        <authorList>
            <person name="Munoz J.F."/>
            <person name="Mcewen J.G."/>
            <person name="Clay O.K."/>
            <person name="Cuomo C.A."/>
        </authorList>
    </citation>
    <scope>NUCLEOTIDE SEQUENCE [LARGE SCALE GENOMIC DNA]</scope>
    <source>
        <strain evidence="8 9">UAMH7299</strain>
    </source>
</reference>
<gene>
    <name evidence="8" type="ORF">AJ80_07965</name>
</gene>
<evidence type="ECO:0000256" key="3">
    <source>
        <dbReference type="ARBA" id="ARBA00022729"/>
    </source>
</evidence>
<dbReference type="AlphaFoldDB" id="A0A2B7XFP5"/>
<organism evidence="8 9">
    <name type="scientific">Polytolypa hystricis (strain UAMH7299)</name>
    <dbReference type="NCBI Taxonomy" id="1447883"/>
    <lineage>
        <taxon>Eukaryota</taxon>
        <taxon>Fungi</taxon>
        <taxon>Dikarya</taxon>
        <taxon>Ascomycota</taxon>
        <taxon>Pezizomycotina</taxon>
        <taxon>Eurotiomycetes</taxon>
        <taxon>Eurotiomycetidae</taxon>
        <taxon>Onygenales</taxon>
        <taxon>Onygenales incertae sedis</taxon>
        <taxon>Polytolypa</taxon>
    </lineage>
</organism>
<comment type="similarity">
    <text evidence="1">Belongs to the peptidase S9C family.</text>
</comment>
<dbReference type="GO" id="GO:0006508">
    <property type="term" value="P:proteolysis"/>
    <property type="evidence" value="ECO:0007669"/>
    <property type="project" value="UniProtKB-KW"/>
</dbReference>
<evidence type="ECO:0000259" key="7">
    <source>
        <dbReference type="Pfam" id="PF00326"/>
    </source>
</evidence>
<keyword evidence="4" id="KW-0378">Hydrolase</keyword>
<dbReference type="PANTHER" id="PTHR42776:SF13">
    <property type="entry name" value="DIPEPTIDYL-PEPTIDASE 5"/>
    <property type="match status" value="1"/>
</dbReference>
<dbReference type="Gene3D" id="3.40.50.1820">
    <property type="entry name" value="alpha/beta hydrolase"/>
    <property type="match status" value="1"/>
</dbReference>
<dbReference type="FunFam" id="3.40.50.1820:FF:000028">
    <property type="entry name" value="S9 family peptidase"/>
    <property type="match status" value="1"/>
</dbReference>
<sequence length="709" mass="78986">MTIHPKFTPELLLSAPRRSAGIPNASGSLIAFTESTYSFESHSTAKELRVLDVETGKSVFITNAFQGVPQWLGDQDKLIWLKGAENGNTSFVTGDAYGKSRPYTAGTVPGPVSDLKLTKIASDKFGIVVSGKSNQDGSLHNPTEAKKPLSSGKLYTSLFVRHWDKYIQPQKNALWYGTLQLQPSIHGRSTDYYCLSELKNLFRLLDLKNVESPIPPFGGTDHFDICPRGIVFITKDPALNPALHTKCVLYYCALPSWTEAVPLELKTVKINELNGALASPVLSSVDNMLALLAMREDGYESDKNRLIIIPNLFDGGYEPVEVFATKDGIGAWRLSPGSLTWAPDDSSLFIQAEDVGQGSLFQLPITPAVGSSSVADLVKLAHRGSITSVVPVGNNLYLTSSNLVEPSYYTILELSPYRVLSEHYASSSSIGLSHRQIDEIWWRGAHDHPVHAWVVKPSHFNPNEKYPLCYLVHGGPQGAWNNQWSTRWNPAIFAEQGYVVIAPNPTGSTGYGQPFTDAIQNSWGGRPYEDLVRGFEYIERNLEYVDTTRAVALGASYGGYMMNWMQGHELGRKFKALVTHDGIFSTRFALATEELYFPIHDLGGVYWNVPQNWDRWDPSRFLDKWSTPQLIIHSALDYRLSIAEGLAAFNALQMRGVESAFLTFPDENHWVLKPENSLVWHRTVLNWVNKFVGLEPVWVDEEGGDEVRN</sequence>
<dbReference type="SUPFAM" id="SSF82171">
    <property type="entry name" value="DPP6 N-terminal domain-like"/>
    <property type="match status" value="1"/>
</dbReference>
<dbReference type="Pfam" id="PF00326">
    <property type="entry name" value="Peptidase_S9"/>
    <property type="match status" value="1"/>
</dbReference>
<dbReference type="Proteomes" id="UP000224634">
    <property type="component" value="Unassembled WGS sequence"/>
</dbReference>
<dbReference type="GO" id="GO:0004252">
    <property type="term" value="F:serine-type endopeptidase activity"/>
    <property type="evidence" value="ECO:0007669"/>
    <property type="project" value="TreeGrafter"/>
</dbReference>
<evidence type="ECO:0000256" key="5">
    <source>
        <dbReference type="ARBA" id="ARBA00022825"/>
    </source>
</evidence>
<protein>
    <recommendedName>
        <fullName evidence="6">Dipeptidyl-peptidase V</fullName>
    </recommendedName>
</protein>
<proteinExistence type="inferred from homology"/>
<dbReference type="STRING" id="1447883.A0A2B7XFP5"/>
<keyword evidence="9" id="KW-1185">Reference proteome</keyword>
<dbReference type="InterPro" id="IPR001375">
    <property type="entry name" value="Peptidase_S9_cat"/>
</dbReference>
<dbReference type="PANTHER" id="PTHR42776">
    <property type="entry name" value="SERINE PEPTIDASE S9 FAMILY MEMBER"/>
    <property type="match status" value="1"/>
</dbReference>
<accession>A0A2B7XFP5</accession>
<keyword evidence="3" id="KW-0732">Signal</keyword>
<evidence type="ECO:0000256" key="1">
    <source>
        <dbReference type="ARBA" id="ARBA00010040"/>
    </source>
</evidence>
<evidence type="ECO:0000256" key="4">
    <source>
        <dbReference type="ARBA" id="ARBA00022801"/>
    </source>
</evidence>